<name>A0ABR4KTK8_9EURO</name>
<evidence type="ECO:0008006" key="3">
    <source>
        <dbReference type="Google" id="ProtNLM"/>
    </source>
</evidence>
<proteinExistence type="predicted"/>
<dbReference type="GeneID" id="98159993"/>
<reference evidence="1 2" key="1">
    <citation type="submission" date="2024-07" db="EMBL/GenBank/DDBJ databases">
        <title>Section-level genome sequencing and comparative genomics of Aspergillus sections Usti and Cavernicolus.</title>
        <authorList>
            <consortium name="Lawrence Berkeley National Laboratory"/>
            <person name="Nybo J.L."/>
            <person name="Vesth T.C."/>
            <person name="Theobald S."/>
            <person name="Frisvad J.C."/>
            <person name="Larsen T.O."/>
            <person name="Kjaerboelling I."/>
            <person name="Rothschild-Mancinelli K."/>
            <person name="Lyhne E.K."/>
            <person name="Kogle M.E."/>
            <person name="Barry K."/>
            <person name="Clum A."/>
            <person name="Na H."/>
            <person name="Ledsgaard L."/>
            <person name="Lin J."/>
            <person name="Lipzen A."/>
            <person name="Kuo A."/>
            <person name="Riley R."/>
            <person name="Mondo S."/>
            <person name="LaButti K."/>
            <person name="Haridas S."/>
            <person name="Pangalinan J."/>
            <person name="Salamov A.A."/>
            <person name="Simmons B.A."/>
            <person name="Magnuson J.K."/>
            <person name="Chen J."/>
            <person name="Drula E."/>
            <person name="Henrissat B."/>
            <person name="Wiebenga A."/>
            <person name="Lubbers R.J."/>
            <person name="Gomes A.C."/>
            <person name="Macurrencykelacurrency M.R."/>
            <person name="Stajich J."/>
            <person name="Grigoriev I.V."/>
            <person name="Mortensen U.H."/>
            <person name="De vries R.P."/>
            <person name="Baker S.E."/>
            <person name="Andersen M.R."/>
        </authorList>
    </citation>
    <scope>NUCLEOTIDE SEQUENCE [LARGE SCALE GENOMIC DNA]</scope>
    <source>
        <strain evidence="1 2">CBS 756.74</strain>
    </source>
</reference>
<dbReference type="Proteomes" id="UP001610444">
    <property type="component" value="Unassembled WGS sequence"/>
</dbReference>
<comment type="caution">
    <text evidence="1">The sequence shown here is derived from an EMBL/GenBank/DDBJ whole genome shotgun (WGS) entry which is preliminary data.</text>
</comment>
<evidence type="ECO:0000313" key="2">
    <source>
        <dbReference type="Proteomes" id="UP001610444"/>
    </source>
</evidence>
<organism evidence="1 2">
    <name type="scientific">Aspergillus pseudodeflectus</name>
    <dbReference type="NCBI Taxonomy" id="176178"/>
    <lineage>
        <taxon>Eukaryota</taxon>
        <taxon>Fungi</taxon>
        <taxon>Dikarya</taxon>
        <taxon>Ascomycota</taxon>
        <taxon>Pezizomycotina</taxon>
        <taxon>Eurotiomycetes</taxon>
        <taxon>Eurotiomycetidae</taxon>
        <taxon>Eurotiales</taxon>
        <taxon>Aspergillaceae</taxon>
        <taxon>Aspergillus</taxon>
        <taxon>Aspergillus subgen. Nidulantes</taxon>
    </lineage>
</organism>
<keyword evidence="2" id="KW-1185">Reference proteome</keyword>
<protein>
    <recommendedName>
        <fullName evidence="3">Integral membrane protein</fullName>
    </recommendedName>
</protein>
<sequence>MSYPNQYQPPPPPPPSNILDDPDVITYCPGEDTLLCTAYWYTAPDAPRYEICSHCFASHIRNTPWASCFQRQLKPSDPDRHCRFDTPRMLSLWPQVLRNNDWTYISQFMARRAAIPDCKKLTPMPADIDPAGNIRRCYSLRNREIDNWTICAACYEDVVLATSFAGFFGPHRPSPPPPAGQTLTWTCDMTKHARRAIGKYAVTNNWTSFVRSVAHAASLPPCAKAAGVAAASRKWFRPRPPIPKMVVCNACYYAHIAESFMENHFEPVPVNTSTSRLETWVCDMVLVPMRVAQMKAEQDKDYQIFWNAARAIMANPPCPSGEGEGSYGGILYSLQGTSGKVCVCAQCYAGILSPYGFGGSFDATQPPSRAGAGAGAGASKLCIFNEKSPRRAQYMDKLDEAVNLRTLTPFQTFASRLGVLPTCPTTTAVPNRKWYGNDDCLICESCWEEFVKETSLAPQLPYQGRVLPGGYCDLYSARMRGLWAEACAKGNMDEFMAFARHRAAVYQQTVPRMQEILAVMRMRLQQSQAALLTGVRLMGSDLVVAASQASGYSYWRYGNASVGYGWATRAGAHGQQIFNEGMGMNVAGGGEMTEIARLEKMWIAVE</sequence>
<evidence type="ECO:0000313" key="1">
    <source>
        <dbReference type="EMBL" id="KAL2855619.1"/>
    </source>
</evidence>
<accession>A0ABR4KTK8</accession>
<dbReference type="RefSeq" id="XP_070902026.1">
    <property type="nucleotide sequence ID" value="XM_071044829.1"/>
</dbReference>
<gene>
    <name evidence="1" type="ORF">BJX68DRAFT_263976</name>
</gene>
<dbReference type="EMBL" id="JBFXLR010000009">
    <property type="protein sequence ID" value="KAL2855619.1"/>
    <property type="molecule type" value="Genomic_DNA"/>
</dbReference>